<proteinExistence type="predicted"/>
<sequence>MAKNLLVCHFSYPYDNQVHEHDNDQVYVGRYDLLLHLATM</sequence>
<dbReference type="EMBL" id="UINC01033989">
    <property type="protein sequence ID" value="SVB24128.1"/>
    <property type="molecule type" value="Genomic_DNA"/>
</dbReference>
<dbReference type="AlphaFoldDB" id="A0A382CDB6"/>
<reference evidence="1" key="1">
    <citation type="submission" date="2018-05" db="EMBL/GenBank/DDBJ databases">
        <authorList>
            <person name="Lanie J.A."/>
            <person name="Ng W.-L."/>
            <person name="Kazmierczak K.M."/>
            <person name="Andrzejewski T.M."/>
            <person name="Davidsen T.M."/>
            <person name="Wayne K.J."/>
            <person name="Tettelin H."/>
            <person name="Glass J.I."/>
            <person name="Rusch D."/>
            <person name="Podicherti R."/>
            <person name="Tsui H.-C.T."/>
            <person name="Winkler M.E."/>
        </authorList>
    </citation>
    <scope>NUCLEOTIDE SEQUENCE</scope>
</reference>
<evidence type="ECO:0000313" key="1">
    <source>
        <dbReference type="EMBL" id="SVB24128.1"/>
    </source>
</evidence>
<name>A0A382CDB6_9ZZZZ</name>
<accession>A0A382CDB6</accession>
<organism evidence="1">
    <name type="scientific">marine metagenome</name>
    <dbReference type="NCBI Taxonomy" id="408172"/>
    <lineage>
        <taxon>unclassified sequences</taxon>
        <taxon>metagenomes</taxon>
        <taxon>ecological metagenomes</taxon>
    </lineage>
</organism>
<gene>
    <name evidence="1" type="ORF">METZ01_LOCUS176982</name>
</gene>
<protein>
    <submittedName>
        <fullName evidence="1">Uncharacterized protein</fullName>
    </submittedName>
</protein>